<dbReference type="InterPro" id="IPR007421">
    <property type="entry name" value="Schlafen_AlbA_2_dom"/>
</dbReference>
<dbReference type="Gene3D" id="3.30.950.30">
    <property type="entry name" value="Schlafen, AAA domain"/>
    <property type="match status" value="1"/>
</dbReference>
<comment type="caution">
    <text evidence="3">The sequence shown here is derived from an EMBL/GenBank/DDBJ whole genome shotgun (WGS) entry which is preliminary data.</text>
</comment>
<evidence type="ECO:0000259" key="2">
    <source>
        <dbReference type="Pfam" id="PF04326"/>
    </source>
</evidence>
<sequence>MKMEEAEEDNIEDIEEGKDLTSSDVEDTVIGYISWLAQTEDNKMIKLAGLTLVQEFLKKDCSDGRLKVKLLQNGVLDGLINAFDMGAHDIGDLVFLDVAMKCLFHFSKLSISPLQPMISDNILRRLLLLMDTSQNFFQFSYTMKQTCKEFCEEKHLIGKVKSVKMNADRWEHVHKMSKNSLLGRKDLPDSIHFCSLYDTDEEEQDVCEILIERGLAWPASEDVKHSDTTDEDADEESFEDIVVTRFVNGPVFWARIGIDAIQNAHDIQAFLRSEYLENKLTSCKAKKDNSVVVRRMMEDSIHFYRARVTVVDHMTAKVWLMDYGYEVTVGQESLFSLPDDVSFDVYPPQIVLCCLKGIQDPPLCCDSVRTAVVILNNLCHKSMPADTEVEFRSDVSHELRPNKTISKVSAAIVSEHVCGMLNTGKGGVIYFGISTDGFVQGIPLTRDEKD</sequence>
<evidence type="ECO:0000313" key="4">
    <source>
        <dbReference type="Proteomes" id="UP001186944"/>
    </source>
</evidence>
<protein>
    <recommendedName>
        <fullName evidence="5">Tudor domain-containing protein</fullName>
    </recommendedName>
</protein>
<proteinExistence type="predicted"/>
<name>A0AA88XMZ8_PINIB</name>
<dbReference type="Proteomes" id="UP001186944">
    <property type="component" value="Unassembled WGS sequence"/>
</dbReference>
<feature type="domain" description="Tudor" evidence="1">
    <location>
        <begin position="236"/>
        <end position="357"/>
    </location>
</feature>
<evidence type="ECO:0000313" key="3">
    <source>
        <dbReference type="EMBL" id="KAK3088879.1"/>
    </source>
</evidence>
<dbReference type="PANTHER" id="PTHR12155">
    <property type="entry name" value="SCHLAFEN"/>
    <property type="match status" value="1"/>
</dbReference>
<keyword evidence="4" id="KW-1185">Reference proteome</keyword>
<dbReference type="InterPro" id="IPR038461">
    <property type="entry name" value="Schlafen_AlbA_2_dom_sf"/>
</dbReference>
<dbReference type="EMBL" id="VSWD01000011">
    <property type="protein sequence ID" value="KAK3088879.1"/>
    <property type="molecule type" value="Genomic_DNA"/>
</dbReference>
<dbReference type="InterPro" id="IPR029684">
    <property type="entry name" value="Schlafen"/>
</dbReference>
<dbReference type="SUPFAM" id="SSF63748">
    <property type="entry name" value="Tudor/PWWP/MBT"/>
    <property type="match status" value="1"/>
</dbReference>
<reference evidence="3" key="1">
    <citation type="submission" date="2019-08" db="EMBL/GenBank/DDBJ databases">
        <title>The improved chromosome-level genome for the pearl oyster Pinctada fucata martensii using PacBio sequencing and Hi-C.</title>
        <authorList>
            <person name="Zheng Z."/>
        </authorList>
    </citation>
    <scope>NUCLEOTIDE SEQUENCE</scope>
    <source>
        <strain evidence="3">ZZ-2019</strain>
        <tissue evidence="3">Adductor muscle</tissue>
    </source>
</reference>
<accession>A0AA88XMZ8</accession>
<evidence type="ECO:0000259" key="1">
    <source>
        <dbReference type="Pfam" id="PF00567"/>
    </source>
</evidence>
<dbReference type="Pfam" id="PF00567">
    <property type="entry name" value="TUDOR"/>
    <property type="match status" value="1"/>
</dbReference>
<organism evidence="3 4">
    <name type="scientific">Pinctada imbricata</name>
    <name type="common">Atlantic pearl-oyster</name>
    <name type="synonym">Pinctada martensii</name>
    <dbReference type="NCBI Taxonomy" id="66713"/>
    <lineage>
        <taxon>Eukaryota</taxon>
        <taxon>Metazoa</taxon>
        <taxon>Spiralia</taxon>
        <taxon>Lophotrochozoa</taxon>
        <taxon>Mollusca</taxon>
        <taxon>Bivalvia</taxon>
        <taxon>Autobranchia</taxon>
        <taxon>Pteriomorphia</taxon>
        <taxon>Pterioida</taxon>
        <taxon>Pterioidea</taxon>
        <taxon>Pteriidae</taxon>
        <taxon>Pinctada</taxon>
    </lineage>
</organism>
<dbReference type="PANTHER" id="PTHR12155:SF47">
    <property type="entry name" value="SCHLAFEN ALBA-2 DOMAIN-CONTAINING PROTEIN"/>
    <property type="match status" value="1"/>
</dbReference>
<dbReference type="Pfam" id="PF04326">
    <property type="entry name" value="SLFN_AlbA_2"/>
    <property type="match status" value="1"/>
</dbReference>
<evidence type="ECO:0008006" key="5">
    <source>
        <dbReference type="Google" id="ProtNLM"/>
    </source>
</evidence>
<dbReference type="InterPro" id="IPR002999">
    <property type="entry name" value="Tudor"/>
</dbReference>
<gene>
    <name evidence="3" type="ORF">FSP39_024925</name>
</gene>
<dbReference type="Gene3D" id="2.30.30.140">
    <property type="match status" value="1"/>
</dbReference>
<dbReference type="AlphaFoldDB" id="A0AA88XMZ8"/>
<feature type="domain" description="Schlafen AlbA-2" evidence="2">
    <location>
        <begin position="386"/>
        <end position="447"/>
    </location>
</feature>